<evidence type="ECO:0000313" key="2">
    <source>
        <dbReference type="EMBL" id="CAG9325958.1"/>
    </source>
</evidence>
<dbReference type="EMBL" id="CAJZBQ010000039">
    <property type="protein sequence ID" value="CAG9325958.1"/>
    <property type="molecule type" value="Genomic_DNA"/>
</dbReference>
<organism evidence="2 3">
    <name type="scientific">Blepharisma stoltei</name>
    <dbReference type="NCBI Taxonomy" id="1481888"/>
    <lineage>
        <taxon>Eukaryota</taxon>
        <taxon>Sar</taxon>
        <taxon>Alveolata</taxon>
        <taxon>Ciliophora</taxon>
        <taxon>Postciliodesmatophora</taxon>
        <taxon>Heterotrichea</taxon>
        <taxon>Heterotrichida</taxon>
        <taxon>Blepharismidae</taxon>
        <taxon>Blepharisma</taxon>
    </lineage>
</organism>
<comment type="caution">
    <text evidence="2">The sequence shown here is derived from an EMBL/GenBank/DDBJ whole genome shotgun (WGS) entry which is preliminary data.</text>
</comment>
<proteinExistence type="predicted"/>
<feature type="chain" id="PRO_5043829672" evidence="1">
    <location>
        <begin position="18"/>
        <end position="201"/>
    </location>
</feature>
<feature type="signal peptide" evidence="1">
    <location>
        <begin position="1"/>
        <end position="17"/>
    </location>
</feature>
<keyword evidence="1" id="KW-0732">Signal</keyword>
<dbReference type="AlphaFoldDB" id="A0AAU9JJS1"/>
<name>A0AAU9JJS1_9CILI</name>
<accession>A0AAU9JJS1</accession>
<dbReference type="Proteomes" id="UP001162131">
    <property type="component" value="Unassembled WGS sequence"/>
</dbReference>
<reference evidence="2" key="1">
    <citation type="submission" date="2021-09" db="EMBL/GenBank/DDBJ databases">
        <authorList>
            <consortium name="AG Swart"/>
            <person name="Singh M."/>
            <person name="Singh A."/>
            <person name="Seah K."/>
            <person name="Emmerich C."/>
        </authorList>
    </citation>
    <scope>NUCLEOTIDE SEQUENCE</scope>
    <source>
        <strain evidence="2">ATCC30299</strain>
    </source>
</reference>
<keyword evidence="3" id="KW-1185">Reference proteome</keyword>
<sequence>MAGKLLFVSFLLISAFASENTANPIDDFMAGLSVGVNQPLSCSDNWKMCGVYAGQLMGMPTSDLISLFTERIPLSGALEIVEGFQASFSSIWGCISTVLDVGTVAYDIYHFTTPSFQDESTLKKVRDILNFSCSVQKTAFDFVFIMNTCGARANLSLEYVASNYKAHMEEANSLMTDVNNCGSNYRQCGKSAGDLIQLLLQ</sequence>
<evidence type="ECO:0000256" key="1">
    <source>
        <dbReference type="SAM" id="SignalP"/>
    </source>
</evidence>
<evidence type="ECO:0000313" key="3">
    <source>
        <dbReference type="Proteomes" id="UP001162131"/>
    </source>
</evidence>
<gene>
    <name evidence="2" type="ORF">BSTOLATCC_MIC39738</name>
</gene>
<protein>
    <submittedName>
        <fullName evidence="2">Uncharacterized protein</fullName>
    </submittedName>
</protein>